<dbReference type="AlphaFoldDB" id="A0AAV2IRF7"/>
<accession>A0AAV2IRF7</accession>
<reference evidence="3 4" key="1">
    <citation type="submission" date="2024-04" db="EMBL/GenBank/DDBJ databases">
        <authorList>
            <consortium name="Genoscope - CEA"/>
            <person name="William W."/>
        </authorList>
    </citation>
    <scope>NUCLEOTIDE SEQUENCE [LARGE SCALE GENOMIC DNA]</scope>
</reference>
<dbReference type="EMBL" id="CAXITT010001527">
    <property type="protein sequence ID" value="CAL1548648.1"/>
    <property type="molecule type" value="Genomic_DNA"/>
</dbReference>
<evidence type="ECO:0000259" key="2">
    <source>
        <dbReference type="Pfam" id="PF24578"/>
    </source>
</evidence>
<dbReference type="InterPro" id="IPR058191">
    <property type="entry name" value="CSPP1_C"/>
</dbReference>
<gene>
    <name evidence="3" type="ORF">GSLYS_00021965001</name>
</gene>
<dbReference type="Pfam" id="PF24578">
    <property type="entry name" value="CSPP1_C"/>
    <property type="match status" value="1"/>
</dbReference>
<keyword evidence="4" id="KW-1185">Reference proteome</keyword>
<feature type="domain" description="Centrosome and spindle pole-associated protein 1 C-terminal" evidence="2">
    <location>
        <begin position="52"/>
        <end position="103"/>
    </location>
</feature>
<proteinExistence type="predicted"/>
<protein>
    <recommendedName>
        <fullName evidence="2">Centrosome and spindle pole-associated protein 1 C-terminal domain-containing protein</fullName>
    </recommendedName>
</protein>
<name>A0AAV2IRF7_LYMST</name>
<dbReference type="Proteomes" id="UP001497497">
    <property type="component" value="Unassembled WGS sequence"/>
</dbReference>
<evidence type="ECO:0000256" key="1">
    <source>
        <dbReference type="SAM" id="MobiDB-lite"/>
    </source>
</evidence>
<feature type="region of interest" description="Disordered" evidence="1">
    <location>
        <begin position="29"/>
        <end position="49"/>
    </location>
</feature>
<evidence type="ECO:0000313" key="3">
    <source>
        <dbReference type="EMBL" id="CAL1548648.1"/>
    </source>
</evidence>
<evidence type="ECO:0000313" key="4">
    <source>
        <dbReference type="Proteomes" id="UP001497497"/>
    </source>
</evidence>
<comment type="caution">
    <text evidence="3">The sequence shown here is derived from an EMBL/GenBank/DDBJ whole genome shotgun (WGS) entry which is preliminary data.</text>
</comment>
<organism evidence="3 4">
    <name type="scientific">Lymnaea stagnalis</name>
    <name type="common">Great pond snail</name>
    <name type="synonym">Helix stagnalis</name>
    <dbReference type="NCBI Taxonomy" id="6523"/>
    <lineage>
        <taxon>Eukaryota</taxon>
        <taxon>Metazoa</taxon>
        <taxon>Spiralia</taxon>
        <taxon>Lophotrochozoa</taxon>
        <taxon>Mollusca</taxon>
        <taxon>Gastropoda</taxon>
        <taxon>Heterobranchia</taxon>
        <taxon>Euthyneura</taxon>
        <taxon>Panpulmonata</taxon>
        <taxon>Hygrophila</taxon>
        <taxon>Lymnaeoidea</taxon>
        <taxon>Lymnaeidae</taxon>
        <taxon>Lymnaea</taxon>
    </lineage>
</organism>
<sequence>MDETRRRLIEERKKIEELLRAQLKQPAYTEVKVLKRPPPPPTPPDSDWASRRMIEEFNRLKHKDAETRKAFRRMYPELPETNLKLEAQQRALLREQEEALRNIDRTDQRMVKTVAVESYRRPAWMEKTPTPFPHRLRHRDRLYTTQSLDGDIDRIYSRAERRERAIDSLQYSDKMLDEYDMLKLSNHRPSSTDTLTDDTWMRPTTRTVV</sequence>